<dbReference type="AlphaFoldDB" id="T0R3I9"/>
<dbReference type="RefSeq" id="XP_008619956.1">
    <property type="nucleotide sequence ID" value="XM_008621734.1"/>
</dbReference>
<dbReference type="EMBL" id="JH767226">
    <property type="protein sequence ID" value="EQC26618.1"/>
    <property type="molecule type" value="Genomic_DNA"/>
</dbReference>
<evidence type="ECO:0000256" key="1">
    <source>
        <dbReference type="SAM" id="MobiDB-lite"/>
    </source>
</evidence>
<feature type="compositionally biased region" description="Basic residues" evidence="1">
    <location>
        <begin position="11"/>
        <end position="20"/>
    </location>
</feature>
<dbReference type="VEuPathDB" id="FungiDB:SDRG_15558"/>
<dbReference type="GeneID" id="19956285"/>
<sequence>MTTTMPGRRDGTHHRKKHRCAGKQALMEDGSIHGNGAQPNRPSTRLFRVELRTPERLRRGYPTSCAIQRPPAPTRPLLMAGTTSSATREAISPVQATERVMASRDLLRCIFTYQDGIVETLRGVYCAKGVWFSTFSPRDFIPMHMGPFGRKREALLQCIVSDRVDLIKDFFRCFPTYAQDDIRFKEIIDAALMLNRVHASMVLQQHKPTYHCTPRVLRKAALRGHRPELLPNPCNASTMAAVWPIQTT</sequence>
<evidence type="ECO:0000313" key="3">
    <source>
        <dbReference type="Proteomes" id="UP000030762"/>
    </source>
</evidence>
<name>T0R3I9_SAPDV</name>
<dbReference type="InParanoid" id="T0R3I9"/>
<organism evidence="2 3">
    <name type="scientific">Saprolegnia diclina (strain VS20)</name>
    <dbReference type="NCBI Taxonomy" id="1156394"/>
    <lineage>
        <taxon>Eukaryota</taxon>
        <taxon>Sar</taxon>
        <taxon>Stramenopiles</taxon>
        <taxon>Oomycota</taxon>
        <taxon>Saprolegniomycetes</taxon>
        <taxon>Saprolegniales</taxon>
        <taxon>Saprolegniaceae</taxon>
        <taxon>Saprolegnia</taxon>
    </lineage>
</organism>
<dbReference type="OrthoDB" id="77416at2759"/>
<reference evidence="2 3" key="1">
    <citation type="submission" date="2012-04" db="EMBL/GenBank/DDBJ databases">
        <title>The Genome Sequence of Saprolegnia declina VS20.</title>
        <authorList>
            <consortium name="The Broad Institute Genome Sequencing Platform"/>
            <person name="Russ C."/>
            <person name="Nusbaum C."/>
            <person name="Tyler B."/>
            <person name="van West P."/>
            <person name="Dieguez-Uribeondo J."/>
            <person name="de Bruijn I."/>
            <person name="Tripathy S."/>
            <person name="Jiang R."/>
            <person name="Young S.K."/>
            <person name="Zeng Q."/>
            <person name="Gargeya S."/>
            <person name="Fitzgerald M."/>
            <person name="Haas B."/>
            <person name="Abouelleil A."/>
            <person name="Alvarado L."/>
            <person name="Arachchi H.M."/>
            <person name="Berlin A."/>
            <person name="Chapman S.B."/>
            <person name="Goldberg J."/>
            <person name="Griggs A."/>
            <person name="Gujja S."/>
            <person name="Hansen M."/>
            <person name="Howarth C."/>
            <person name="Imamovic A."/>
            <person name="Larimer J."/>
            <person name="McCowen C."/>
            <person name="Montmayeur A."/>
            <person name="Murphy C."/>
            <person name="Neiman D."/>
            <person name="Pearson M."/>
            <person name="Priest M."/>
            <person name="Roberts A."/>
            <person name="Saif S."/>
            <person name="Shea T."/>
            <person name="Sisk P."/>
            <person name="Sykes S."/>
            <person name="Wortman J."/>
            <person name="Nusbaum C."/>
            <person name="Birren B."/>
        </authorList>
    </citation>
    <scope>NUCLEOTIDE SEQUENCE [LARGE SCALE GENOMIC DNA]</scope>
    <source>
        <strain evidence="2 3">VS20</strain>
    </source>
</reference>
<keyword evidence="3" id="KW-1185">Reference proteome</keyword>
<evidence type="ECO:0000313" key="2">
    <source>
        <dbReference type="EMBL" id="EQC26618.1"/>
    </source>
</evidence>
<proteinExistence type="predicted"/>
<accession>T0R3I9</accession>
<dbReference type="Proteomes" id="UP000030762">
    <property type="component" value="Unassembled WGS sequence"/>
</dbReference>
<protein>
    <submittedName>
        <fullName evidence="2">Uncharacterized protein</fullName>
    </submittedName>
</protein>
<feature type="region of interest" description="Disordered" evidence="1">
    <location>
        <begin position="1"/>
        <end position="20"/>
    </location>
</feature>
<gene>
    <name evidence="2" type="ORF">SDRG_15558</name>
</gene>